<dbReference type="InterPro" id="IPR049512">
    <property type="entry name" value="DJR-like_dom"/>
</dbReference>
<dbReference type="PANTHER" id="PTHR36159:SF1">
    <property type="entry name" value="RETROVIRUS-RELATED POL POLYPROTEIN FROM TRANSPOSON 412-LIKE PROTEIN"/>
    <property type="match status" value="1"/>
</dbReference>
<keyword evidence="3" id="KW-1185">Reference proteome</keyword>
<protein>
    <recommendedName>
        <fullName evidence="1">Double jelly roll-like domain-containing protein</fullName>
    </recommendedName>
</protein>
<proteinExistence type="predicted"/>
<dbReference type="Proteomes" id="UP001152759">
    <property type="component" value="Chromosome 7"/>
</dbReference>
<evidence type="ECO:0000313" key="2">
    <source>
        <dbReference type="EMBL" id="CAH0775506.1"/>
    </source>
</evidence>
<evidence type="ECO:0000313" key="3">
    <source>
        <dbReference type="Proteomes" id="UP001152759"/>
    </source>
</evidence>
<gene>
    <name evidence="2" type="ORF">BEMITA_LOCUS11717</name>
</gene>
<name>A0A9P0CEX8_BEMTA</name>
<dbReference type="EMBL" id="OU963868">
    <property type="protein sequence ID" value="CAH0775506.1"/>
    <property type="molecule type" value="Genomic_DNA"/>
</dbReference>
<dbReference type="PANTHER" id="PTHR36159">
    <property type="entry name" value="PROTEIN CBG23766"/>
    <property type="match status" value="1"/>
</dbReference>
<reference evidence="2" key="1">
    <citation type="submission" date="2021-12" db="EMBL/GenBank/DDBJ databases">
        <authorList>
            <person name="King R."/>
        </authorList>
    </citation>
    <scope>NUCLEOTIDE SEQUENCE</scope>
</reference>
<sequence length="405" mass="46790">MSIVTMSRSFNVDYYENHKYFPFVTDFGNNAQIRISTGNKYMHCVPGNSKIYIEGTLTYTFNNAPLNVNVGNAVLLTNNAYAFFFDTIIYKINNVEVDRTTNLGVLSTAKILLTYRRDEVNGLENAGWGSPAINVKDNSFNTLIPLEFFLSFAQDFKGIVYGQTHELLLDRATTDENAYMIKDGMKPGTTVTFNFTEISWLMPHVKLSPSVEAIVQRNYSYGNLTYSMFFRSWDSYTFERLRASRVINLGPLPTMDPAFIIVAFQTNRSQNKNMDASKFDHVNLRSFKVLINNTYIPYNTLNEDFENDKFLIFYQNYIDFMGEFFRIDRLCNPILSKKQFKEENPIFVIRCEKRDPSLENHNNAGLRTIWIELEAREKIQEGTVAHVIVIRNKTFFYKLGPGAIL</sequence>
<dbReference type="Pfam" id="PF21738">
    <property type="entry name" value="DJR-like_dom"/>
    <property type="match status" value="1"/>
</dbReference>
<accession>A0A9P0CEX8</accession>
<feature type="domain" description="Double jelly roll-like" evidence="1">
    <location>
        <begin position="74"/>
        <end position="393"/>
    </location>
</feature>
<dbReference type="AlphaFoldDB" id="A0A9P0CEX8"/>
<evidence type="ECO:0000259" key="1">
    <source>
        <dbReference type="Pfam" id="PF21738"/>
    </source>
</evidence>
<organism evidence="2 3">
    <name type="scientific">Bemisia tabaci</name>
    <name type="common">Sweetpotato whitefly</name>
    <name type="synonym">Aleurodes tabaci</name>
    <dbReference type="NCBI Taxonomy" id="7038"/>
    <lineage>
        <taxon>Eukaryota</taxon>
        <taxon>Metazoa</taxon>
        <taxon>Ecdysozoa</taxon>
        <taxon>Arthropoda</taxon>
        <taxon>Hexapoda</taxon>
        <taxon>Insecta</taxon>
        <taxon>Pterygota</taxon>
        <taxon>Neoptera</taxon>
        <taxon>Paraneoptera</taxon>
        <taxon>Hemiptera</taxon>
        <taxon>Sternorrhyncha</taxon>
        <taxon>Aleyrodoidea</taxon>
        <taxon>Aleyrodidae</taxon>
        <taxon>Aleyrodinae</taxon>
        <taxon>Bemisia</taxon>
    </lineage>
</organism>